<dbReference type="EMBL" id="QJKJ01001347">
    <property type="protein sequence ID" value="RDY08066.1"/>
    <property type="molecule type" value="Genomic_DNA"/>
</dbReference>
<reference evidence="5" key="1">
    <citation type="submission" date="2018-05" db="EMBL/GenBank/DDBJ databases">
        <title>Draft genome of Mucuna pruriens seed.</title>
        <authorList>
            <person name="Nnadi N.E."/>
            <person name="Vos R."/>
            <person name="Hasami M.H."/>
            <person name="Devisetty U.K."/>
            <person name="Aguiy J.C."/>
        </authorList>
    </citation>
    <scope>NUCLEOTIDE SEQUENCE [LARGE SCALE GENOMIC DNA]</scope>
    <source>
        <strain evidence="5">JCA_2017</strain>
    </source>
</reference>
<dbReference type="SMART" id="SM00255">
    <property type="entry name" value="TIR"/>
    <property type="match status" value="1"/>
</dbReference>
<evidence type="ECO:0000259" key="4">
    <source>
        <dbReference type="PROSITE" id="PS50104"/>
    </source>
</evidence>
<keyword evidence="2" id="KW-0677">Repeat</keyword>
<dbReference type="InterPro" id="IPR032675">
    <property type="entry name" value="LRR_dom_sf"/>
</dbReference>
<proteinExistence type="predicted"/>
<gene>
    <name evidence="5" type="ORF">CR513_07746</name>
</gene>
<dbReference type="Pfam" id="PF01582">
    <property type="entry name" value="TIR"/>
    <property type="match status" value="1"/>
</dbReference>
<dbReference type="STRING" id="157652.A0A371HZ39"/>
<dbReference type="InterPro" id="IPR035897">
    <property type="entry name" value="Toll_tir_struct_dom_sf"/>
</dbReference>
<feature type="domain" description="TIR" evidence="4">
    <location>
        <begin position="26"/>
        <end position="156"/>
    </location>
</feature>
<dbReference type="SUPFAM" id="SSF52058">
    <property type="entry name" value="L domain-like"/>
    <property type="match status" value="1"/>
</dbReference>
<dbReference type="Proteomes" id="UP000257109">
    <property type="component" value="Unassembled WGS sequence"/>
</dbReference>
<dbReference type="AlphaFoldDB" id="A0A371HZ39"/>
<dbReference type="InterPro" id="IPR044974">
    <property type="entry name" value="Disease_R_plants"/>
</dbReference>
<dbReference type="InterPro" id="IPR042197">
    <property type="entry name" value="Apaf_helical"/>
</dbReference>
<dbReference type="GO" id="GO:0006952">
    <property type="term" value="P:defense response"/>
    <property type="evidence" value="ECO:0007669"/>
    <property type="project" value="InterPro"/>
</dbReference>
<dbReference type="SUPFAM" id="SSF52200">
    <property type="entry name" value="Toll/Interleukin receptor TIR domain"/>
    <property type="match status" value="1"/>
</dbReference>
<evidence type="ECO:0000256" key="1">
    <source>
        <dbReference type="ARBA" id="ARBA00022614"/>
    </source>
</evidence>
<name>A0A371HZ39_MUCPR</name>
<dbReference type="SUPFAM" id="SSF52540">
    <property type="entry name" value="P-loop containing nucleoside triphosphate hydrolases"/>
    <property type="match status" value="1"/>
</dbReference>
<dbReference type="Pfam" id="PF23282">
    <property type="entry name" value="WHD_ROQ1"/>
    <property type="match status" value="1"/>
</dbReference>
<sequence>MALGRFFFLVVFPILCVGTRALPHHTVNDVFVSFSGKDIRRDFLSHLIRDFSRKQIFAFVDYKLERGDQISAALSSAIERSGISLVIFSLNYADSGWCLDELVNISECRKWQGQLVIPVFYNVDPSHVRHQEGTYVREESERHGIISLKEKLFSTLLEEDLKFNTANGLPGYVKSRLSYMKVLIVLDDVNDSDQQEILVGTGDWFGSGSRIIVTSRNKQVLANGVDDIYKVGVLDFDDALKLFNMHAFKQNHLEMLDYYDLAIRVVNYANGIPLVLKVLGHLLRGKDKELWESQLYKLRKLPSKKIHDVMKLSYDDLDRNEQRIFLDLACFFSGLILEVGYVKVLLKNSKNDNSVAIGLEGLKDKSLISVSEDNVVYMHDIIEEMGWEIVRQECSENPGGCSRLWDPDDICEVLKNDEGTEAIRSIRTHLSAVTRLKLSPHVFVKMTKLQFMDFHSESDQDGLDILPEGLQYLPTELRYLRWMNYPLKSLPERFSPENLVILDLSYSRLETLWHGQQNLVNLKLVRFYGSKFLKELPDFSKATNLELLDIRFCTNLASVHASILTINNLEKLDDTAR</sequence>
<dbReference type="InterPro" id="IPR002182">
    <property type="entry name" value="NB-ARC"/>
</dbReference>
<feature type="signal peptide" evidence="3">
    <location>
        <begin position="1"/>
        <end position="21"/>
    </location>
</feature>
<keyword evidence="3" id="KW-0732">Signal</keyword>
<dbReference type="InterPro" id="IPR058192">
    <property type="entry name" value="WHD_ROQ1-like"/>
</dbReference>
<feature type="non-terminal residue" evidence="5">
    <location>
        <position position="1"/>
    </location>
</feature>
<organism evidence="5 6">
    <name type="scientific">Mucuna pruriens</name>
    <name type="common">Velvet bean</name>
    <name type="synonym">Dolichos pruriens</name>
    <dbReference type="NCBI Taxonomy" id="157652"/>
    <lineage>
        <taxon>Eukaryota</taxon>
        <taxon>Viridiplantae</taxon>
        <taxon>Streptophyta</taxon>
        <taxon>Embryophyta</taxon>
        <taxon>Tracheophyta</taxon>
        <taxon>Spermatophyta</taxon>
        <taxon>Magnoliopsida</taxon>
        <taxon>eudicotyledons</taxon>
        <taxon>Gunneridae</taxon>
        <taxon>Pentapetalae</taxon>
        <taxon>rosids</taxon>
        <taxon>fabids</taxon>
        <taxon>Fabales</taxon>
        <taxon>Fabaceae</taxon>
        <taxon>Papilionoideae</taxon>
        <taxon>50 kb inversion clade</taxon>
        <taxon>NPAAA clade</taxon>
        <taxon>indigoferoid/millettioid clade</taxon>
        <taxon>Phaseoleae</taxon>
        <taxon>Mucuna</taxon>
    </lineage>
</organism>
<dbReference type="Gene3D" id="3.40.50.10140">
    <property type="entry name" value="Toll/interleukin-1 receptor homology (TIR) domain"/>
    <property type="match status" value="1"/>
</dbReference>
<evidence type="ECO:0000313" key="5">
    <source>
        <dbReference type="EMBL" id="RDY08066.1"/>
    </source>
</evidence>
<evidence type="ECO:0000256" key="2">
    <source>
        <dbReference type="ARBA" id="ARBA00022737"/>
    </source>
</evidence>
<keyword evidence="6" id="KW-1185">Reference proteome</keyword>
<dbReference type="PRINTS" id="PR00364">
    <property type="entry name" value="DISEASERSIST"/>
</dbReference>
<keyword evidence="1" id="KW-0433">Leucine-rich repeat</keyword>
<dbReference type="Gene3D" id="1.10.8.430">
    <property type="entry name" value="Helical domain of apoptotic protease-activating factors"/>
    <property type="match status" value="1"/>
</dbReference>
<dbReference type="InterPro" id="IPR027417">
    <property type="entry name" value="P-loop_NTPase"/>
</dbReference>
<evidence type="ECO:0000256" key="3">
    <source>
        <dbReference type="SAM" id="SignalP"/>
    </source>
</evidence>
<dbReference type="InterPro" id="IPR000157">
    <property type="entry name" value="TIR_dom"/>
</dbReference>
<feature type="chain" id="PRO_5016761042" evidence="3">
    <location>
        <begin position="22"/>
        <end position="577"/>
    </location>
</feature>
<accession>A0A371HZ39</accession>
<protein>
    <submittedName>
        <fullName evidence="5">Disease resistance protein</fullName>
    </submittedName>
</protein>
<dbReference type="GO" id="GO:0007165">
    <property type="term" value="P:signal transduction"/>
    <property type="evidence" value="ECO:0007669"/>
    <property type="project" value="InterPro"/>
</dbReference>
<evidence type="ECO:0000313" key="6">
    <source>
        <dbReference type="Proteomes" id="UP000257109"/>
    </source>
</evidence>
<dbReference type="Gene3D" id="3.80.10.10">
    <property type="entry name" value="Ribonuclease Inhibitor"/>
    <property type="match status" value="1"/>
</dbReference>
<dbReference type="PANTHER" id="PTHR11017:SF263">
    <property type="entry name" value="ADP-RIBOSYL CYCLASE_CYCLIC ADP-RIBOSE HYDROLASE"/>
    <property type="match status" value="1"/>
</dbReference>
<dbReference type="PANTHER" id="PTHR11017">
    <property type="entry name" value="LEUCINE-RICH REPEAT-CONTAINING PROTEIN"/>
    <property type="match status" value="1"/>
</dbReference>
<dbReference type="GO" id="GO:0043531">
    <property type="term" value="F:ADP binding"/>
    <property type="evidence" value="ECO:0007669"/>
    <property type="project" value="InterPro"/>
</dbReference>
<dbReference type="OrthoDB" id="1416489at2759"/>
<dbReference type="Pfam" id="PF00931">
    <property type="entry name" value="NB-ARC"/>
    <property type="match status" value="1"/>
</dbReference>
<comment type="caution">
    <text evidence="5">The sequence shown here is derived from an EMBL/GenBank/DDBJ whole genome shotgun (WGS) entry which is preliminary data.</text>
</comment>
<dbReference type="PROSITE" id="PS50104">
    <property type="entry name" value="TIR"/>
    <property type="match status" value="1"/>
</dbReference>